<dbReference type="InterPro" id="IPR010089">
    <property type="entry name" value="Flavoprotein_WrbA-like"/>
</dbReference>
<dbReference type="PROSITE" id="PS00201">
    <property type="entry name" value="FLAVODOXIN"/>
    <property type="match status" value="1"/>
</dbReference>
<dbReference type="Proteomes" id="UP001168528">
    <property type="component" value="Unassembled WGS sequence"/>
</dbReference>
<dbReference type="SUPFAM" id="SSF52218">
    <property type="entry name" value="Flavoproteins"/>
    <property type="match status" value="1"/>
</dbReference>
<dbReference type="InterPro" id="IPR008254">
    <property type="entry name" value="Flavodoxin/NO_synth"/>
</dbReference>
<evidence type="ECO:0000313" key="5">
    <source>
        <dbReference type="Proteomes" id="UP001168528"/>
    </source>
</evidence>
<comment type="similarity">
    <text evidence="2">Belongs to the WrbA family.</text>
</comment>
<dbReference type="RefSeq" id="WP_302039694.1">
    <property type="nucleotide sequence ID" value="NZ_JAUKPO010000014.1"/>
</dbReference>
<dbReference type="InterPro" id="IPR001226">
    <property type="entry name" value="Flavodoxin_CS"/>
</dbReference>
<evidence type="ECO:0000256" key="1">
    <source>
        <dbReference type="ARBA" id="ARBA00001917"/>
    </source>
</evidence>
<dbReference type="NCBIfam" id="NF002999">
    <property type="entry name" value="PRK03767.1"/>
    <property type="match status" value="1"/>
</dbReference>
<accession>A0ABT8R9X0</accession>
<keyword evidence="4" id="KW-0560">Oxidoreductase</keyword>
<evidence type="ECO:0000256" key="2">
    <source>
        <dbReference type="ARBA" id="ARBA00006961"/>
    </source>
</evidence>
<keyword evidence="5" id="KW-1185">Reference proteome</keyword>
<evidence type="ECO:0000313" key="4">
    <source>
        <dbReference type="EMBL" id="MDO1448895.1"/>
    </source>
</evidence>
<dbReference type="GO" id="GO:0003955">
    <property type="term" value="F:NAD(P)H dehydrogenase (quinone) activity"/>
    <property type="evidence" value="ECO:0007669"/>
    <property type="project" value="UniProtKB-EC"/>
</dbReference>
<feature type="domain" description="Flavodoxin-like" evidence="3">
    <location>
        <begin position="5"/>
        <end position="190"/>
    </location>
</feature>
<protein>
    <submittedName>
        <fullName evidence="4">NAD(P)H:quinone oxidoreductase</fullName>
        <ecNumber evidence="4">1.6.5.2</ecNumber>
    </submittedName>
</protein>
<comment type="caution">
    <text evidence="4">The sequence shown here is derived from an EMBL/GenBank/DDBJ whole genome shotgun (WGS) entry which is preliminary data.</text>
</comment>
<dbReference type="EC" id="1.6.5.2" evidence="4"/>
<comment type="cofactor">
    <cofactor evidence="1">
        <name>FMN</name>
        <dbReference type="ChEBI" id="CHEBI:58210"/>
    </cofactor>
</comment>
<dbReference type="PANTHER" id="PTHR30546">
    <property type="entry name" value="FLAVODOXIN-RELATED PROTEIN WRBA-RELATED"/>
    <property type="match status" value="1"/>
</dbReference>
<dbReference type="InterPro" id="IPR005025">
    <property type="entry name" value="FMN_Rdtase-like_dom"/>
</dbReference>
<gene>
    <name evidence="4" type="primary">wrbA</name>
    <name evidence="4" type="ORF">Q0590_21635</name>
</gene>
<organism evidence="4 5">
    <name type="scientific">Rhodocytophaga aerolata</name>
    <dbReference type="NCBI Taxonomy" id="455078"/>
    <lineage>
        <taxon>Bacteria</taxon>
        <taxon>Pseudomonadati</taxon>
        <taxon>Bacteroidota</taxon>
        <taxon>Cytophagia</taxon>
        <taxon>Cytophagales</taxon>
        <taxon>Rhodocytophagaceae</taxon>
        <taxon>Rhodocytophaga</taxon>
    </lineage>
</organism>
<name>A0ABT8R9X0_9BACT</name>
<reference evidence="4" key="1">
    <citation type="submission" date="2023-07" db="EMBL/GenBank/DDBJ databases">
        <title>The genome sequence of Rhodocytophaga aerolata KACC 12507.</title>
        <authorList>
            <person name="Zhang X."/>
        </authorList>
    </citation>
    <scope>NUCLEOTIDE SEQUENCE</scope>
    <source>
        <strain evidence="4">KACC 12507</strain>
    </source>
</reference>
<evidence type="ECO:0000259" key="3">
    <source>
        <dbReference type="PROSITE" id="PS50902"/>
    </source>
</evidence>
<dbReference type="InterPro" id="IPR029039">
    <property type="entry name" value="Flavoprotein-like_sf"/>
</dbReference>
<dbReference type="Pfam" id="PF03358">
    <property type="entry name" value="FMN_red"/>
    <property type="match status" value="1"/>
</dbReference>
<dbReference type="PANTHER" id="PTHR30546:SF23">
    <property type="entry name" value="FLAVOPROTEIN-LIKE PROTEIN YCP4-RELATED"/>
    <property type="match status" value="1"/>
</dbReference>
<proteinExistence type="inferred from homology"/>
<dbReference type="PROSITE" id="PS50902">
    <property type="entry name" value="FLAVODOXIN_LIKE"/>
    <property type="match status" value="1"/>
</dbReference>
<dbReference type="EMBL" id="JAUKPO010000014">
    <property type="protein sequence ID" value="MDO1448895.1"/>
    <property type="molecule type" value="Genomic_DNA"/>
</dbReference>
<dbReference type="Gene3D" id="3.40.50.360">
    <property type="match status" value="1"/>
</dbReference>
<dbReference type="NCBIfam" id="TIGR01755">
    <property type="entry name" value="flav_wrbA"/>
    <property type="match status" value="1"/>
</dbReference>
<sequence>MAVKVAIIYYSATGTTYELAKAVEEGAKNAGAEVRFRKVKELAPEEAINSNKGWAAHRKETQNINEATLEDLEWADAIIIGSPTRYGLPAAQVKQFMDMTGPLWGQGKLINKIASSFATTATQHGGQETTITAMNNVFYHWGSIIVAPSYADPIMFQSGNPYGASFTSNNGELNPDETAKAAARFQGKRVTEVTAQFVAGKK</sequence>